<dbReference type="CDD" id="cd14817">
    <property type="entry name" value="D-Ala-D-Ala_dipeptidase_VanX"/>
    <property type="match status" value="1"/>
</dbReference>
<dbReference type="SUPFAM" id="SSF55166">
    <property type="entry name" value="Hedgehog/DD-peptidase"/>
    <property type="match status" value="1"/>
</dbReference>
<comment type="function">
    <text evidence="9 10">Catalyzes hydrolysis of the D-alanyl-D-alanine dipeptide.</text>
</comment>
<proteinExistence type="inferred from homology"/>
<keyword evidence="4 9" id="KW-0378">Hydrolase</keyword>
<evidence type="ECO:0000313" key="13">
    <source>
        <dbReference type="Proteomes" id="UP000521227"/>
    </source>
</evidence>
<comment type="caution">
    <text evidence="12">The sequence shown here is derived from an EMBL/GenBank/DDBJ whole genome shotgun (WGS) entry which is preliminary data.</text>
</comment>
<name>A0A840MZD1_9BRAD</name>
<reference evidence="12 13" key="1">
    <citation type="submission" date="2020-08" db="EMBL/GenBank/DDBJ databases">
        <title>Genomic Encyclopedia of Type Strains, Phase IV (KMG-IV): sequencing the most valuable type-strain genomes for metagenomic binning, comparative biology and taxonomic classification.</title>
        <authorList>
            <person name="Goeker M."/>
        </authorList>
    </citation>
    <scope>NUCLEOTIDE SEQUENCE [LARGE SCALE GENOMIC DNA]</scope>
    <source>
        <strain evidence="12 13">DSM 17498</strain>
    </source>
</reference>
<dbReference type="PIRSF" id="PIRSF026671">
    <property type="entry name" value="AA_dipeptidase"/>
    <property type="match status" value="1"/>
</dbReference>
<feature type="binding site" evidence="9">
    <location>
        <position position="136"/>
    </location>
    <ligand>
        <name>Zn(2+)</name>
        <dbReference type="ChEBI" id="CHEBI:29105"/>
        <note>catalytic</note>
    </ligand>
</feature>
<evidence type="ECO:0000256" key="8">
    <source>
        <dbReference type="ARBA" id="ARBA00023316"/>
    </source>
</evidence>
<protein>
    <recommendedName>
        <fullName evidence="9 10">D-alanyl-D-alanine dipeptidase</fullName>
        <shortName evidence="9 10">D-Ala-D-Ala dipeptidase</shortName>
        <ecNumber evidence="9 10">3.4.13.22</ecNumber>
    </recommendedName>
</protein>
<comment type="cofactor">
    <cofactor evidence="9">
        <name>Zn(2+)</name>
        <dbReference type="ChEBI" id="CHEBI:29105"/>
    </cofactor>
    <text evidence="9">Binds 1 zinc ion per subunit.</text>
</comment>
<evidence type="ECO:0000256" key="2">
    <source>
        <dbReference type="ARBA" id="ARBA00022670"/>
    </source>
</evidence>
<dbReference type="Pfam" id="PF01427">
    <property type="entry name" value="Peptidase_M15"/>
    <property type="match status" value="2"/>
</dbReference>
<keyword evidence="6 9" id="KW-0224">Dipeptidase</keyword>
<keyword evidence="8 10" id="KW-0961">Cell wall biogenesis/degradation</keyword>
<dbReference type="Proteomes" id="UP000521227">
    <property type="component" value="Unassembled WGS sequence"/>
</dbReference>
<evidence type="ECO:0000256" key="11">
    <source>
        <dbReference type="SAM" id="SignalP"/>
    </source>
</evidence>
<dbReference type="PANTHER" id="PTHR43126:SF1">
    <property type="entry name" value="D-ALANYL-D-ALANINE DIPEPTIDASE"/>
    <property type="match status" value="1"/>
</dbReference>
<accession>A0A840MZD1</accession>
<evidence type="ECO:0000256" key="3">
    <source>
        <dbReference type="ARBA" id="ARBA00022723"/>
    </source>
</evidence>
<dbReference type="GO" id="GO:0008237">
    <property type="term" value="F:metallopeptidase activity"/>
    <property type="evidence" value="ECO:0007669"/>
    <property type="project" value="UniProtKB-KW"/>
</dbReference>
<evidence type="ECO:0000256" key="7">
    <source>
        <dbReference type="ARBA" id="ARBA00023049"/>
    </source>
</evidence>
<keyword evidence="11" id="KW-0732">Signal</keyword>
<evidence type="ECO:0000313" key="12">
    <source>
        <dbReference type="EMBL" id="MBB5051567.1"/>
    </source>
</evidence>
<comment type="similarity">
    <text evidence="9 10">Belongs to the peptidase M15D family.</text>
</comment>
<evidence type="ECO:0000256" key="4">
    <source>
        <dbReference type="ARBA" id="ARBA00022801"/>
    </source>
</evidence>
<feature type="active site" description="Proton donor/acceptor" evidence="9">
    <location>
        <position position="225"/>
    </location>
</feature>
<dbReference type="GO" id="GO:0160237">
    <property type="term" value="F:D-Ala-D-Ala dipeptidase activity"/>
    <property type="evidence" value="ECO:0007669"/>
    <property type="project" value="UniProtKB-EC"/>
</dbReference>
<feature type="binding site" evidence="9">
    <location>
        <position position="228"/>
    </location>
    <ligand>
        <name>Zn(2+)</name>
        <dbReference type="ChEBI" id="CHEBI:29105"/>
        <note>catalytic</note>
    </ligand>
</feature>
<dbReference type="EMBL" id="JACHIJ010000002">
    <property type="protein sequence ID" value="MBB5051567.1"/>
    <property type="molecule type" value="Genomic_DNA"/>
</dbReference>
<sequence length="246" mass="27109">MLAAGGMLAAIAGIALAAQPLPAGFVYLRDIDPTILQDMRYATANNFVGRVLDGYEAGECIVTRSVGAALKRVQQDLVPRGLSLKMYDCYRPQRAVDDMYAWAQDGHETAAQRRYNPKMRKEDLFRRGYIARHSGHSTGKAVDLTLVQLPVPKVVPFDPTAAYADCTGSQNLRAPDASVDMGTGYDCSDEKAHTGSKTITPQQRTWRETLVSAMAKHGFVNFRLEWWHFSLPGPGNAAFDFPVAKR</sequence>
<dbReference type="AlphaFoldDB" id="A0A840MZD1"/>
<keyword evidence="7 9" id="KW-0482">Metalloprotease</keyword>
<evidence type="ECO:0000256" key="1">
    <source>
        <dbReference type="ARBA" id="ARBA00001362"/>
    </source>
</evidence>
<feature type="binding site" evidence="9">
    <location>
        <position position="143"/>
    </location>
    <ligand>
        <name>Zn(2+)</name>
        <dbReference type="ChEBI" id="CHEBI:29105"/>
        <note>catalytic</note>
    </ligand>
</feature>
<dbReference type="GO" id="GO:0006508">
    <property type="term" value="P:proteolysis"/>
    <property type="evidence" value="ECO:0007669"/>
    <property type="project" value="UniProtKB-KW"/>
</dbReference>
<keyword evidence="3 9" id="KW-0479">Metal-binding</keyword>
<dbReference type="Gene3D" id="3.30.1380.10">
    <property type="match status" value="1"/>
</dbReference>
<feature type="site" description="Transition state stabilizer" evidence="9">
    <location>
        <position position="91"/>
    </location>
</feature>
<feature type="signal peptide" evidence="11">
    <location>
        <begin position="1"/>
        <end position="17"/>
    </location>
</feature>
<evidence type="ECO:0000256" key="10">
    <source>
        <dbReference type="PIRNR" id="PIRNR026671"/>
    </source>
</evidence>
<feature type="chain" id="PRO_5032535092" description="D-alanyl-D-alanine dipeptidase" evidence="11">
    <location>
        <begin position="18"/>
        <end position="246"/>
    </location>
</feature>
<dbReference type="GO" id="GO:0071555">
    <property type="term" value="P:cell wall organization"/>
    <property type="evidence" value="ECO:0007669"/>
    <property type="project" value="UniProtKB-KW"/>
</dbReference>
<dbReference type="InterPro" id="IPR009045">
    <property type="entry name" value="Zn_M74/Hedgehog-like"/>
</dbReference>
<dbReference type="PANTHER" id="PTHR43126">
    <property type="entry name" value="D-ALANYL-D-ALANINE DIPEPTIDASE"/>
    <property type="match status" value="1"/>
</dbReference>
<organism evidence="12 13">
    <name type="scientific">Afipia massiliensis</name>
    <dbReference type="NCBI Taxonomy" id="211460"/>
    <lineage>
        <taxon>Bacteria</taxon>
        <taxon>Pseudomonadati</taxon>
        <taxon>Pseudomonadota</taxon>
        <taxon>Alphaproteobacteria</taxon>
        <taxon>Hyphomicrobiales</taxon>
        <taxon>Nitrobacteraceae</taxon>
        <taxon>Afipia</taxon>
    </lineage>
</organism>
<dbReference type="InterPro" id="IPR000755">
    <property type="entry name" value="A_A_dipeptidase"/>
</dbReference>
<dbReference type="RefSeq" id="WP_246395306.1">
    <property type="nucleotide sequence ID" value="NZ_JACHIJ010000002.1"/>
</dbReference>
<comment type="catalytic activity">
    <reaction evidence="1 9 10">
        <text>D-alanyl-D-alanine + H2O = 2 D-alanine</text>
        <dbReference type="Rhea" id="RHEA:20661"/>
        <dbReference type="ChEBI" id="CHEBI:15377"/>
        <dbReference type="ChEBI" id="CHEBI:57416"/>
        <dbReference type="ChEBI" id="CHEBI:57822"/>
        <dbReference type="EC" id="3.4.13.22"/>
    </reaction>
</comment>
<keyword evidence="5 9" id="KW-0862">Zinc</keyword>
<keyword evidence="2 9" id="KW-0645">Protease</keyword>
<evidence type="ECO:0000256" key="5">
    <source>
        <dbReference type="ARBA" id="ARBA00022833"/>
    </source>
</evidence>
<evidence type="ECO:0000256" key="6">
    <source>
        <dbReference type="ARBA" id="ARBA00022997"/>
    </source>
</evidence>
<gene>
    <name evidence="9" type="primary">ddpX</name>
    <name evidence="12" type="ORF">HNQ36_001521</name>
</gene>
<evidence type="ECO:0000256" key="9">
    <source>
        <dbReference type="HAMAP-Rule" id="MF_01924"/>
    </source>
</evidence>
<dbReference type="EC" id="3.4.13.22" evidence="9 10"/>
<dbReference type="GO" id="GO:0008270">
    <property type="term" value="F:zinc ion binding"/>
    <property type="evidence" value="ECO:0007669"/>
    <property type="project" value="UniProtKB-UniRule"/>
</dbReference>
<dbReference type="HAMAP" id="MF_01924">
    <property type="entry name" value="A_A_dipeptidase"/>
    <property type="match status" value="1"/>
</dbReference>